<dbReference type="Proteomes" id="UP000502415">
    <property type="component" value="Chromosome"/>
</dbReference>
<dbReference type="SUPFAM" id="SSF56349">
    <property type="entry name" value="DNA breaking-rejoining enzymes"/>
    <property type="match status" value="1"/>
</dbReference>
<sequence length="416" mass="46494">MAKRGSNLLSDLQIRRWIAGGESVAKSDGDGLTFTLSAAGTATWVLRYRFANRSRELTIGNYPDIGLGAARKLASEQRVAIDKGQDPAAQKRAERQQLKAAWTVRRVITDFKEKVVDAGQLSARTRKAKHWDLDNIILPKLGPFNVQDVTPPDVVDMLDRSGRTWAMQNRFLTTAGQVFDHAIGRQLIRINPAAGIKMKALMGPRPPVRKRVMLKEGELRTLLSSVDEIGTENALALKILLATCVRTWELITARWEHVDFERGTWLIPAEKVKTRVAFLVPITPTVAAWLKELRHLAGDSEWVLPGRSSKRAGSHVGRSTLGAAISRAFERGQLDIRRFTPHDTRSTAKGHMRNLGVSREISEIALNHTLKGMEGIYDVREEIPERRQALELWAMFLATCERGEIWNVVPIGRAVA</sequence>
<evidence type="ECO:0000256" key="2">
    <source>
        <dbReference type="ARBA" id="ARBA00022908"/>
    </source>
</evidence>
<dbReference type="InterPro" id="IPR044068">
    <property type="entry name" value="CB"/>
</dbReference>
<organism evidence="8 9">
    <name type="scientific">Massilia forsythiae</name>
    <dbReference type="NCBI Taxonomy" id="2728020"/>
    <lineage>
        <taxon>Bacteria</taxon>
        <taxon>Pseudomonadati</taxon>
        <taxon>Pseudomonadota</taxon>
        <taxon>Betaproteobacteria</taxon>
        <taxon>Burkholderiales</taxon>
        <taxon>Oxalobacteraceae</taxon>
        <taxon>Telluria group</taxon>
        <taxon>Massilia</taxon>
    </lineage>
</organism>
<dbReference type="EMBL" id="CP051685">
    <property type="protein sequence ID" value="QJE00678.1"/>
    <property type="molecule type" value="Genomic_DNA"/>
</dbReference>
<dbReference type="RefSeq" id="WP_170202710.1">
    <property type="nucleotide sequence ID" value="NZ_CP051685.1"/>
</dbReference>
<evidence type="ECO:0000256" key="4">
    <source>
        <dbReference type="ARBA" id="ARBA00023172"/>
    </source>
</evidence>
<keyword evidence="2" id="KW-0229">DNA integration</keyword>
<dbReference type="PANTHER" id="PTHR30629:SF2">
    <property type="entry name" value="PROPHAGE INTEGRASE INTS-RELATED"/>
    <property type="match status" value="1"/>
</dbReference>
<dbReference type="InterPro" id="IPR038488">
    <property type="entry name" value="Integrase_DNA-bd_sf"/>
</dbReference>
<dbReference type="InterPro" id="IPR002104">
    <property type="entry name" value="Integrase_catalytic"/>
</dbReference>
<dbReference type="Pfam" id="PF22022">
    <property type="entry name" value="Phage_int_M"/>
    <property type="match status" value="1"/>
</dbReference>
<dbReference type="InterPro" id="IPR011010">
    <property type="entry name" value="DNA_brk_join_enz"/>
</dbReference>
<dbReference type="Pfam" id="PF13356">
    <property type="entry name" value="Arm-DNA-bind_3"/>
    <property type="match status" value="1"/>
</dbReference>
<dbReference type="Gene3D" id="1.10.443.10">
    <property type="entry name" value="Intergrase catalytic core"/>
    <property type="match status" value="1"/>
</dbReference>
<accession>A0A7Z2VX04</accession>
<dbReference type="Pfam" id="PF00589">
    <property type="entry name" value="Phage_integrase"/>
    <property type="match status" value="1"/>
</dbReference>
<dbReference type="PROSITE" id="PS51898">
    <property type="entry name" value="TYR_RECOMBINASE"/>
    <property type="match status" value="1"/>
</dbReference>
<dbReference type="InterPro" id="IPR050808">
    <property type="entry name" value="Phage_Integrase"/>
</dbReference>
<dbReference type="Gene3D" id="3.30.160.390">
    <property type="entry name" value="Integrase, DNA-binding domain"/>
    <property type="match status" value="1"/>
</dbReference>
<dbReference type="InterPro" id="IPR025166">
    <property type="entry name" value="Integrase_DNA_bind_dom"/>
</dbReference>
<dbReference type="InterPro" id="IPR010998">
    <property type="entry name" value="Integrase_recombinase_N"/>
</dbReference>
<evidence type="ECO:0000259" key="6">
    <source>
        <dbReference type="PROSITE" id="PS51898"/>
    </source>
</evidence>
<feature type="domain" description="Tyr recombinase" evidence="6">
    <location>
        <begin position="208"/>
        <end position="392"/>
    </location>
</feature>
<evidence type="ECO:0000313" key="9">
    <source>
        <dbReference type="Proteomes" id="UP000502415"/>
    </source>
</evidence>
<name>A0A7Z2VX04_9BURK</name>
<protein>
    <submittedName>
        <fullName evidence="8">Tyrosine-type recombinase/integrase</fullName>
    </submittedName>
</protein>
<dbReference type="PROSITE" id="PS51900">
    <property type="entry name" value="CB"/>
    <property type="match status" value="1"/>
</dbReference>
<dbReference type="AlphaFoldDB" id="A0A7Z2VX04"/>
<keyword evidence="4" id="KW-0233">DNA recombination</keyword>
<keyword evidence="3 5" id="KW-0238">DNA-binding</keyword>
<dbReference type="GO" id="GO:0015074">
    <property type="term" value="P:DNA integration"/>
    <property type="evidence" value="ECO:0007669"/>
    <property type="project" value="UniProtKB-KW"/>
</dbReference>
<dbReference type="CDD" id="cd00801">
    <property type="entry name" value="INT_P4_C"/>
    <property type="match status" value="1"/>
</dbReference>
<dbReference type="GO" id="GO:0003677">
    <property type="term" value="F:DNA binding"/>
    <property type="evidence" value="ECO:0007669"/>
    <property type="project" value="UniProtKB-UniRule"/>
</dbReference>
<evidence type="ECO:0000256" key="5">
    <source>
        <dbReference type="PROSITE-ProRule" id="PRU01248"/>
    </source>
</evidence>
<proteinExistence type="inferred from homology"/>
<evidence type="ECO:0000256" key="3">
    <source>
        <dbReference type="ARBA" id="ARBA00023125"/>
    </source>
</evidence>
<reference evidence="8 9" key="1">
    <citation type="submission" date="2020-04" db="EMBL/GenBank/DDBJ databases">
        <title>Genome sequencing of novel species.</title>
        <authorList>
            <person name="Heo J."/>
            <person name="Kim S.-J."/>
            <person name="Kim J.-S."/>
            <person name="Hong S.-B."/>
            <person name="Kwon S.-W."/>
        </authorList>
    </citation>
    <scope>NUCLEOTIDE SEQUENCE [LARGE SCALE GENOMIC DNA]</scope>
    <source>
        <strain evidence="8 9">GN2-R2</strain>
    </source>
</reference>
<gene>
    <name evidence="8" type="ORF">HH212_12135</name>
</gene>
<dbReference type="Gene3D" id="1.10.150.130">
    <property type="match status" value="1"/>
</dbReference>
<feature type="domain" description="Core-binding (CB)" evidence="7">
    <location>
        <begin position="102"/>
        <end position="183"/>
    </location>
</feature>
<keyword evidence="9" id="KW-1185">Reference proteome</keyword>
<dbReference type="PANTHER" id="PTHR30629">
    <property type="entry name" value="PROPHAGE INTEGRASE"/>
    <property type="match status" value="1"/>
</dbReference>
<dbReference type="GO" id="GO:0006310">
    <property type="term" value="P:DNA recombination"/>
    <property type="evidence" value="ECO:0007669"/>
    <property type="project" value="UniProtKB-KW"/>
</dbReference>
<dbReference type="KEGG" id="mfy:HH212_12135"/>
<dbReference type="InterPro" id="IPR053876">
    <property type="entry name" value="Phage_int_M"/>
</dbReference>
<dbReference type="InterPro" id="IPR013762">
    <property type="entry name" value="Integrase-like_cat_sf"/>
</dbReference>
<evidence type="ECO:0000313" key="8">
    <source>
        <dbReference type="EMBL" id="QJE00678.1"/>
    </source>
</evidence>
<evidence type="ECO:0000259" key="7">
    <source>
        <dbReference type="PROSITE" id="PS51900"/>
    </source>
</evidence>
<comment type="similarity">
    <text evidence="1">Belongs to the 'phage' integrase family.</text>
</comment>
<evidence type="ECO:0000256" key="1">
    <source>
        <dbReference type="ARBA" id="ARBA00008857"/>
    </source>
</evidence>